<feature type="transmembrane region" description="Helical" evidence="6">
    <location>
        <begin position="243"/>
        <end position="268"/>
    </location>
</feature>
<dbReference type="AlphaFoldDB" id="A0AAV5US12"/>
<evidence type="ECO:0000256" key="6">
    <source>
        <dbReference type="SAM" id="Phobius"/>
    </source>
</evidence>
<feature type="transmembrane region" description="Helical" evidence="6">
    <location>
        <begin position="12"/>
        <end position="34"/>
    </location>
</feature>
<feature type="transmembrane region" description="Helical" evidence="6">
    <location>
        <begin position="198"/>
        <end position="222"/>
    </location>
</feature>
<dbReference type="PANTHER" id="PTHR22945">
    <property type="entry name" value="SERPENTINE RECEPTOR, CLASS D DELTA"/>
    <property type="match status" value="1"/>
</dbReference>
<dbReference type="Gene3D" id="1.20.1070.10">
    <property type="entry name" value="Rhodopsin 7-helix transmembrane proteins"/>
    <property type="match status" value="1"/>
</dbReference>
<evidence type="ECO:0000256" key="5">
    <source>
        <dbReference type="ARBA" id="ARBA00023136"/>
    </source>
</evidence>
<evidence type="ECO:0000256" key="1">
    <source>
        <dbReference type="ARBA" id="ARBA00004141"/>
    </source>
</evidence>
<dbReference type="EMBL" id="BTSY01000001">
    <property type="protein sequence ID" value="GMT09028.1"/>
    <property type="molecule type" value="Genomic_DNA"/>
</dbReference>
<keyword evidence="3 6" id="KW-0812">Transmembrane</keyword>
<keyword evidence="4 6" id="KW-1133">Transmembrane helix</keyword>
<name>A0AAV5US12_9BILA</name>
<feature type="transmembrane region" description="Helical" evidence="6">
    <location>
        <begin position="280"/>
        <end position="301"/>
    </location>
</feature>
<feature type="transmembrane region" description="Helical" evidence="6">
    <location>
        <begin position="133"/>
        <end position="155"/>
    </location>
</feature>
<keyword evidence="8" id="KW-1185">Reference proteome</keyword>
<accession>A0AAV5US12</accession>
<comment type="similarity">
    <text evidence="2">Belongs to the nematode receptor-like protein srd family.</text>
</comment>
<dbReference type="InterPro" id="IPR050920">
    <property type="entry name" value="Nematode_rcpt-like_delta"/>
</dbReference>
<comment type="subcellular location">
    <subcellularLocation>
        <location evidence="1">Membrane</location>
        <topology evidence="1">Multi-pass membrane protein</topology>
    </subcellularLocation>
</comment>
<sequence>DHSMYPLDLLTVISQSSLGTMGLLLNILFIYLVIFKSSKQLHAYSVLLLDMCINDIVTSLCVLYTIGRQIPMGESGGLGVSLGPCRLVSSWSCSIAFLLWMHCYANCLVVLILCFLFRLYVLKWNTPTRRQTAIVCLLSYLPTFVYAVVLTWSVLTHNGYEEQRDELVKSIVAKTRPELLEPYVDLQGRSGKKSFTGILSTFYCFALGPVTMVVCLVVRWKIQKILRRFESMSNATKRMNVQLLRALTIQNVVEFFMLILLVLFFLSFDKMFPTAPFIEHGVFILATVIPVSNPIINMLCITHYKREVKKLIFNHMEINVSEIDKKASTTTF</sequence>
<feature type="transmembrane region" description="Helical" evidence="6">
    <location>
        <begin position="97"/>
        <end position="121"/>
    </location>
</feature>
<dbReference type="PANTHER" id="PTHR22945:SF40">
    <property type="entry name" value="SERPENTINE RECEPTOR, CLASS D (DELTA)-RELATED"/>
    <property type="match status" value="1"/>
</dbReference>
<evidence type="ECO:0000256" key="4">
    <source>
        <dbReference type="ARBA" id="ARBA00022989"/>
    </source>
</evidence>
<feature type="non-terminal residue" evidence="7">
    <location>
        <position position="1"/>
    </location>
</feature>
<dbReference type="Pfam" id="PF10317">
    <property type="entry name" value="7TM_GPCR_Srd"/>
    <property type="match status" value="1"/>
</dbReference>
<dbReference type="Proteomes" id="UP001432322">
    <property type="component" value="Unassembled WGS sequence"/>
</dbReference>
<gene>
    <name evidence="7" type="ORF">PFISCL1PPCAC_325</name>
</gene>
<evidence type="ECO:0000313" key="8">
    <source>
        <dbReference type="Proteomes" id="UP001432322"/>
    </source>
</evidence>
<dbReference type="InterPro" id="IPR019421">
    <property type="entry name" value="7TM_GPCR_serpentine_rcpt_Srd"/>
</dbReference>
<dbReference type="SUPFAM" id="SSF81321">
    <property type="entry name" value="Family A G protein-coupled receptor-like"/>
    <property type="match status" value="1"/>
</dbReference>
<evidence type="ECO:0000256" key="2">
    <source>
        <dbReference type="ARBA" id="ARBA00009166"/>
    </source>
</evidence>
<keyword evidence="5 6" id="KW-0472">Membrane</keyword>
<feature type="transmembrane region" description="Helical" evidence="6">
    <location>
        <begin position="46"/>
        <end position="66"/>
    </location>
</feature>
<evidence type="ECO:0000313" key="7">
    <source>
        <dbReference type="EMBL" id="GMT09028.1"/>
    </source>
</evidence>
<evidence type="ECO:0008006" key="9">
    <source>
        <dbReference type="Google" id="ProtNLM"/>
    </source>
</evidence>
<protein>
    <recommendedName>
        <fullName evidence="9">G protein-coupled receptor</fullName>
    </recommendedName>
</protein>
<organism evidence="7 8">
    <name type="scientific">Pristionchus fissidentatus</name>
    <dbReference type="NCBI Taxonomy" id="1538716"/>
    <lineage>
        <taxon>Eukaryota</taxon>
        <taxon>Metazoa</taxon>
        <taxon>Ecdysozoa</taxon>
        <taxon>Nematoda</taxon>
        <taxon>Chromadorea</taxon>
        <taxon>Rhabditida</taxon>
        <taxon>Rhabditina</taxon>
        <taxon>Diplogasteromorpha</taxon>
        <taxon>Diplogasteroidea</taxon>
        <taxon>Neodiplogasteridae</taxon>
        <taxon>Pristionchus</taxon>
    </lineage>
</organism>
<dbReference type="GO" id="GO:0016020">
    <property type="term" value="C:membrane"/>
    <property type="evidence" value="ECO:0007669"/>
    <property type="project" value="UniProtKB-SubCell"/>
</dbReference>
<evidence type="ECO:0000256" key="3">
    <source>
        <dbReference type="ARBA" id="ARBA00022692"/>
    </source>
</evidence>
<comment type="caution">
    <text evidence="7">The sequence shown here is derived from an EMBL/GenBank/DDBJ whole genome shotgun (WGS) entry which is preliminary data.</text>
</comment>
<proteinExistence type="inferred from homology"/>
<reference evidence="7" key="1">
    <citation type="submission" date="2023-10" db="EMBL/GenBank/DDBJ databases">
        <title>Genome assembly of Pristionchus species.</title>
        <authorList>
            <person name="Yoshida K."/>
            <person name="Sommer R.J."/>
        </authorList>
    </citation>
    <scope>NUCLEOTIDE SEQUENCE</scope>
    <source>
        <strain evidence="7">RS5133</strain>
    </source>
</reference>